<evidence type="ECO:0000256" key="1">
    <source>
        <dbReference type="SAM" id="Phobius"/>
    </source>
</evidence>
<dbReference type="Proteomes" id="UP000001460">
    <property type="component" value="Unassembled WGS sequence"/>
</dbReference>
<feature type="transmembrane region" description="Helical" evidence="1">
    <location>
        <begin position="43"/>
        <end position="61"/>
    </location>
</feature>
<keyword evidence="3" id="KW-1185">Reference proteome</keyword>
<accession>B6AAB0</accession>
<dbReference type="EMBL" id="DS989726">
    <property type="protein sequence ID" value="EEA05151.1"/>
    <property type="molecule type" value="Genomic_DNA"/>
</dbReference>
<sequence length="685" mass="79034">MYHPDEESSFNYLSIGPTNLDNVDNSLSEQIHSTYKQFNIWKYLFLMVCVFVILGCFVSPYKNQISMIDSTDYMVDFNYTDKTNKNIEEMNKVAPEFEIERFGISNITEDVLLGNLTDKEFINDSSSELRLLDKLPLSRITTDMSGYYSGSHYNSQGLNKRALDNNICNDKNYTKEVLKMVYELTYFALPKDIKSETKFEASDLKIIGDDIWVVCDNSWHLGRFGLSLTPFSNKNKLVYMRTTTAGGRPMDIENLLDGTDPTKEDSQWEAIIYDNVTRHLYVIRESIPHIIEKGVGNYNYENEIDSNIEINRGKELKYIFDNINENSNYIKGKFELASNRGHLDDIQKGINDFEIQKKYRDFEKSCPYNTNLEGVKIIDKNDQNSLYTETKEVKENKEYKRRTKKDQDHLKSKVVEPHYHSHIIELALVNVDGQDFYEVIENCAAEYLFMFDNKGFEGAIGLRTRQGEFYILGLCEGNYCLGGVQGEQPGNGRLVLMKKVYISSQYNALADIKIARNNQVVQNIENKDFDKDTNKYKNGNYDLNNENSDIGAYNITKELIRCIWKTVRIIEIPSEVKFQDYSSIDVKGSKVTITSQEDSAVWIGDINYGDGEFLDPQKLSLIPGGKTYYFPRDHDCDYKYCNIEGVSFISDNLIVTVSDKMKKNKRQSPKCLEKDQSVHVFSIPI</sequence>
<dbReference type="OrthoDB" id="340166at2759"/>
<reference evidence="2" key="1">
    <citation type="submission" date="2008-06" db="EMBL/GenBank/DDBJ databases">
        <authorList>
            <person name="Lorenzi H."/>
            <person name="Inman J."/>
            <person name="Miller J."/>
            <person name="Schobel S."/>
            <person name="Amedeo P."/>
            <person name="Caler E.V."/>
            <person name="da Silva J."/>
        </authorList>
    </citation>
    <scope>NUCLEOTIDE SEQUENCE [LARGE SCALE GENOMIC DNA]</scope>
    <source>
        <strain evidence="2">RN66</strain>
    </source>
</reference>
<organism evidence="2 3">
    <name type="scientific">Cryptosporidium muris (strain RN66)</name>
    <dbReference type="NCBI Taxonomy" id="441375"/>
    <lineage>
        <taxon>Eukaryota</taxon>
        <taxon>Sar</taxon>
        <taxon>Alveolata</taxon>
        <taxon>Apicomplexa</taxon>
        <taxon>Conoidasida</taxon>
        <taxon>Coccidia</taxon>
        <taxon>Eucoccidiorida</taxon>
        <taxon>Eimeriorina</taxon>
        <taxon>Cryptosporidiidae</taxon>
        <taxon>Cryptosporidium</taxon>
    </lineage>
</organism>
<dbReference type="VEuPathDB" id="CryptoDB:CMU_042240"/>
<keyword evidence="1" id="KW-1133">Transmembrane helix</keyword>
<dbReference type="AlphaFoldDB" id="B6AAB0"/>
<proteinExistence type="predicted"/>
<dbReference type="GeneID" id="6994307"/>
<protein>
    <submittedName>
        <fullName evidence="2">Uncharacterized protein</fullName>
    </submittedName>
</protein>
<dbReference type="RefSeq" id="XP_002139500.1">
    <property type="nucleotide sequence ID" value="XM_002139464.1"/>
</dbReference>
<keyword evidence="1" id="KW-0812">Transmembrane</keyword>
<evidence type="ECO:0000313" key="2">
    <source>
        <dbReference type="EMBL" id="EEA05151.1"/>
    </source>
</evidence>
<gene>
    <name evidence="2" type="ORF">CMU_042240</name>
</gene>
<keyword evidence="1" id="KW-0472">Membrane</keyword>
<evidence type="ECO:0000313" key="3">
    <source>
        <dbReference type="Proteomes" id="UP000001460"/>
    </source>
</evidence>
<name>B6AAB0_CRYMR</name>
<dbReference type="eggNOG" id="ENOG502S0J1">
    <property type="taxonomic scope" value="Eukaryota"/>
</dbReference>